<dbReference type="PRINTS" id="PR01095">
    <property type="entry name" value="TASKCHANNEL"/>
</dbReference>
<reference evidence="15" key="1">
    <citation type="journal article" date="2019" name="bioRxiv">
        <title>The Genome of the Zebra Mussel, Dreissena polymorpha: A Resource for Invasive Species Research.</title>
        <authorList>
            <person name="McCartney M.A."/>
            <person name="Auch B."/>
            <person name="Kono T."/>
            <person name="Mallez S."/>
            <person name="Zhang Y."/>
            <person name="Obille A."/>
            <person name="Becker A."/>
            <person name="Abrahante J.E."/>
            <person name="Garbe J."/>
            <person name="Badalamenti J.P."/>
            <person name="Herman A."/>
            <person name="Mangelson H."/>
            <person name="Liachko I."/>
            <person name="Sullivan S."/>
            <person name="Sone E.D."/>
            <person name="Koren S."/>
            <person name="Silverstein K.A.T."/>
            <person name="Beckman K.B."/>
            <person name="Gohl D.M."/>
        </authorList>
    </citation>
    <scope>NUCLEOTIDE SEQUENCE</scope>
    <source>
        <strain evidence="15">Duluth1</strain>
        <tissue evidence="15">Whole animal</tissue>
    </source>
</reference>
<dbReference type="InterPro" id="IPR013099">
    <property type="entry name" value="K_chnl_dom"/>
</dbReference>
<dbReference type="SUPFAM" id="SSF81324">
    <property type="entry name" value="Voltage-gated potassium channels"/>
    <property type="match status" value="2"/>
</dbReference>
<dbReference type="GO" id="GO:0022841">
    <property type="term" value="F:potassium ion leak channel activity"/>
    <property type="evidence" value="ECO:0007669"/>
    <property type="project" value="TreeGrafter"/>
</dbReference>
<gene>
    <name evidence="15" type="ORF">DPMN_047521</name>
</gene>
<name>A0A9D4D9L4_DREPO</name>
<keyword evidence="10 13" id="KW-0472">Membrane</keyword>
<evidence type="ECO:0000256" key="11">
    <source>
        <dbReference type="ARBA" id="ARBA00023303"/>
    </source>
</evidence>
<dbReference type="OrthoDB" id="297496at2759"/>
<organism evidence="15 16">
    <name type="scientific">Dreissena polymorpha</name>
    <name type="common">Zebra mussel</name>
    <name type="synonym">Mytilus polymorpha</name>
    <dbReference type="NCBI Taxonomy" id="45954"/>
    <lineage>
        <taxon>Eukaryota</taxon>
        <taxon>Metazoa</taxon>
        <taxon>Spiralia</taxon>
        <taxon>Lophotrochozoa</taxon>
        <taxon>Mollusca</taxon>
        <taxon>Bivalvia</taxon>
        <taxon>Autobranchia</taxon>
        <taxon>Heteroconchia</taxon>
        <taxon>Euheterodonta</taxon>
        <taxon>Imparidentia</taxon>
        <taxon>Neoheterodontei</taxon>
        <taxon>Myida</taxon>
        <taxon>Dreissenoidea</taxon>
        <taxon>Dreissenidae</taxon>
        <taxon>Dreissena</taxon>
    </lineage>
</organism>
<dbReference type="Proteomes" id="UP000828390">
    <property type="component" value="Unassembled WGS sequence"/>
</dbReference>
<sequence>MEKRNTRTLALIVSTITYLLVGAAVFDALESETEKKKSGYYFDEEQIIRTKYNMTDVDFNHLRRNIIQSVPYKAGTQWEFAGAFYFALIVITTIGYGHITPQTDAGKIVCMIYALIGIQLCNAMYKSVGERLNIFVTYIMKQGKKCLRLKKTEVGQTELKIVTLSLSLIVLMPGAAAFMHFERWAYIDALYYCFITLTTIGFGDFVALQKNNALEEQPHYVTFSILFILFGLTVISAAINLLEPVISAAINLLVTVISAAINLLVLRFLTTNTKDERRDELETVDVALTAIRHDGDVITGNGTVVSQAQE</sequence>
<feature type="domain" description="Potassium channel" evidence="14">
    <location>
        <begin position="76"/>
        <end position="131"/>
    </location>
</feature>
<evidence type="ECO:0000313" key="16">
    <source>
        <dbReference type="Proteomes" id="UP000828390"/>
    </source>
</evidence>
<proteinExistence type="inferred from homology"/>
<keyword evidence="4" id="KW-0633">Potassium transport</keyword>
<keyword evidence="16" id="KW-1185">Reference proteome</keyword>
<feature type="transmembrane region" description="Helical" evidence="13">
    <location>
        <begin position="159"/>
        <end position="177"/>
    </location>
</feature>
<comment type="caution">
    <text evidence="15">The sequence shown here is derived from an EMBL/GenBank/DDBJ whole genome shotgun (WGS) entry which is preliminary data.</text>
</comment>
<dbReference type="PANTHER" id="PTHR11003">
    <property type="entry name" value="POTASSIUM CHANNEL, SUBFAMILY K"/>
    <property type="match status" value="1"/>
</dbReference>
<accession>A0A9D4D9L4</accession>
<dbReference type="GO" id="GO:0005886">
    <property type="term" value="C:plasma membrane"/>
    <property type="evidence" value="ECO:0007669"/>
    <property type="project" value="TreeGrafter"/>
</dbReference>
<keyword evidence="8 13" id="KW-1133">Transmembrane helix</keyword>
<evidence type="ECO:0000256" key="6">
    <source>
        <dbReference type="ARBA" id="ARBA00022826"/>
    </source>
</evidence>
<dbReference type="Gene3D" id="1.10.287.70">
    <property type="match status" value="1"/>
</dbReference>
<feature type="transmembrane region" description="Helical" evidence="13">
    <location>
        <begin position="220"/>
        <end position="239"/>
    </location>
</feature>
<dbReference type="EMBL" id="JAIWYP010000011">
    <property type="protein sequence ID" value="KAH3740810.1"/>
    <property type="molecule type" value="Genomic_DNA"/>
</dbReference>
<dbReference type="GO" id="GO:0015271">
    <property type="term" value="F:outward rectifier potassium channel activity"/>
    <property type="evidence" value="ECO:0007669"/>
    <property type="project" value="TreeGrafter"/>
</dbReference>
<dbReference type="InterPro" id="IPR003280">
    <property type="entry name" value="2pore_dom_K_chnl"/>
</dbReference>
<evidence type="ECO:0000256" key="3">
    <source>
        <dbReference type="ARBA" id="ARBA00022448"/>
    </source>
</evidence>
<evidence type="ECO:0000256" key="8">
    <source>
        <dbReference type="ARBA" id="ARBA00022989"/>
    </source>
</evidence>
<keyword evidence="11 12" id="KW-0407">Ion channel</keyword>
<comment type="subcellular location">
    <subcellularLocation>
        <location evidence="1">Membrane</location>
        <topology evidence="1">Multi-pass membrane protein</topology>
    </subcellularLocation>
</comment>
<evidence type="ECO:0000256" key="1">
    <source>
        <dbReference type="ARBA" id="ARBA00004141"/>
    </source>
</evidence>
<protein>
    <recommendedName>
        <fullName evidence="14">Potassium channel domain-containing protein</fullName>
    </recommendedName>
</protein>
<keyword evidence="6" id="KW-0631">Potassium channel</keyword>
<evidence type="ECO:0000256" key="2">
    <source>
        <dbReference type="ARBA" id="ARBA00006666"/>
    </source>
</evidence>
<feature type="domain" description="Potassium channel" evidence="14">
    <location>
        <begin position="168"/>
        <end position="242"/>
    </location>
</feature>
<evidence type="ECO:0000259" key="14">
    <source>
        <dbReference type="Pfam" id="PF07885"/>
    </source>
</evidence>
<dbReference type="AlphaFoldDB" id="A0A9D4D9L4"/>
<evidence type="ECO:0000256" key="12">
    <source>
        <dbReference type="RuleBase" id="RU003857"/>
    </source>
</evidence>
<feature type="transmembrane region" description="Helical" evidence="13">
    <location>
        <begin position="245"/>
        <end position="269"/>
    </location>
</feature>
<keyword evidence="3 12" id="KW-0813">Transport</keyword>
<evidence type="ECO:0000256" key="5">
    <source>
        <dbReference type="ARBA" id="ARBA00022692"/>
    </source>
</evidence>
<keyword evidence="7" id="KW-0630">Potassium</keyword>
<dbReference type="Pfam" id="PF07885">
    <property type="entry name" value="Ion_trans_2"/>
    <property type="match status" value="2"/>
</dbReference>
<keyword evidence="5 12" id="KW-0812">Transmembrane</keyword>
<comment type="similarity">
    <text evidence="2 12">Belongs to the two pore domain potassium channel (TC 1.A.1.8) family.</text>
</comment>
<dbReference type="PANTHER" id="PTHR11003:SF291">
    <property type="entry name" value="IP11374P"/>
    <property type="match status" value="1"/>
</dbReference>
<evidence type="ECO:0000256" key="4">
    <source>
        <dbReference type="ARBA" id="ARBA00022538"/>
    </source>
</evidence>
<evidence type="ECO:0000256" key="10">
    <source>
        <dbReference type="ARBA" id="ARBA00023136"/>
    </source>
</evidence>
<evidence type="ECO:0000313" key="15">
    <source>
        <dbReference type="EMBL" id="KAH3740810.1"/>
    </source>
</evidence>
<dbReference type="InterPro" id="IPR003092">
    <property type="entry name" value="2pore_dom_K_chnl_TASK"/>
</dbReference>
<feature type="transmembrane region" description="Helical" evidence="13">
    <location>
        <begin position="189"/>
        <end position="208"/>
    </location>
</feature>
<dbReference type="GO" id="GO:0030322">
    <property type="term" value="P:stabilization of membrane potential"/>
    <property type="evidence" value="ECO:0007669"/>
    <property type="project" value="TreeGrafter"/>
</dbReference>
<feature type="transmembrane region" description="Helical" evidence="13">
    <location>
        <begin position="80"/>
        <end position="99"/>
    </location>
</feature>
<evidence type="ECO:0000256" key="7">
    <source>
        <dbReference type="ARBA" id="ARBA00022958"/>
    </source>
</evidence>
<reference evidence="15" key="2">
    <citation type="submission" date="2020-11" db="EMBL/GenBank/DDBJ databases">
        <authorList>
            <person name="McCartney M.A."/>
            <person name="Auch B."/>
            <person name="Kono T."/>
            <person name="Mallez S."/>
            <person name="Becker A."/>
            <person name="Gohl D.M."/>
            <person name="Silverstein K.A.T."/>
            <person name="Koren S."/>
            <person name="Bechman K.B."/>
            <person name="Herman A."/>
            <person name="Abrahante J.E."/>
            <person name="Garbe J."/>
        </authorList>
    </citation>
    <scope>NUCLEOTIDE SEQUENCE</scope>
    <source>
        <strain evidence="15">Duluth1</strain>
        <tissue evidence="15">Whole animal</tissue>
    </source>
</reference>
<evidence type="ECO:0000256" key="9">
    <source>
        <dbReference type="ARBA" id="ARBA00023065"/>
    </source>
</evidence>
<feature type="transmembrane region" description="Helical" evidence="13">
    <location>
        <begin position="6"/>
        <end position="29"/>
    </location>
</feature>
<dbReference type="PRINTS" id="PR01333">
    <property type="entry name" value="2POREKCHANEL"/>
</dbReference>
<keyword evidence="9 12" id="KW-0406">Ion transport</keyword>
<evidence type="ECO:0000256" key="13">
    <source>
        <dbReference type="SAM" id="Phobius"/>
    </source>
</evidence>